<dbReference type="AlphaFoldDB" id="A0A0B0IAV2"/>
<dbReference type="GO" id="GO:0005737">
    <property type="term" value="C:cytoplasm"/>
    <property type="evidence" value="ECO:0007669"/>
    <property type="project" value="TreeGrafter"/>
</dbReference>
<organism evidence="2 3">
    <name type="scientific">Halalkalibacter okhensis</name>
    <dbReference type="NCBI Taxonomy" id="333138"/>
    <lineage>
        <taxon>Bacteria</taxon>
        <taxon>Bacillati</taxon>
        <taxon>Bacillota</taxon>
        <taxon>Bacilli</taxon>
        <taxon>Bacillales</taxon>
        <taxon>Bacillaceae</taxon>
        <taxon>Halalkalibacter</taxon>
    </lineage>
</organism>
<proteinExistence type="inferred from homology"/>
<dbReference type="EMBL" id="JRJU01000041">
    <property type="protein sequence ID" value="KHF38375.1"/>
    <property type="molecule type" value="Genomic_DNA"/>
</dbReference>
<dbReference type="NCBIfam" id="NF006958">
    <property type="entry name" value="PRK09435.1"/>
    <property type="match status" value="1"/>
</dbReference>
<accession>A0A0B0IAV2</accession>
<dbReference type="RefSeq" id="WP_034632791.1">
    <property type="nucleotide sequence ID" value="NZ_JRJU01000041.1"/>
</dbReference>
<dbReference type="PANTHER" id="PTHR23408">
    <property type="entry name" value="METHYLMALONYL-COA MUTASE"/>
    <property type="match status" value="1"/>
</dbReference>
<dbReference type="NCBIfam" id="TIGR00750">
    <property type="entry name" value="lao"/>
    <property type="match status" value="1"/>
</dbReference>
<dbReference type="eggNOG" id="COG1703">
    <property type="taxonomic scope" value="Bacteria"/>
</dbReference>
<dbReference type="GO" id="GO:0005525">
    <property type="term" value="F:GTP binding"/>
    <property type="evidence" value="ECO:0007669"/>
    <property type="project" value="InterPro"/>
</dbReference>
<dbReference type="Gene3D" id="1.20.5.170">
    <property type="match status" value="1"/>
</dbReference>
<name>A0A0B0IAV2_9BACI</name>
<gene>
    <name evidence="2" type="ORF">LQ50_21505</name>
</gene>
<dbReference type="CDD" id="cd03114">
    <property type="entry name" value="MMAA-like"/>
    <property type="match status" value="1"/>
</dbReference>
<dbReference type="OrthoDB" id="9778292at2"/>
<dbReference type="InterPro" id="IPR005129">
    <property type="entry name" value="GTPase_ArgK"/>
</dbReference>
<evidence type="ECO:0000313" key="3">
    <source>
        <dbReference type="Proteomes" id="UP000030832"/>
    </source>
</evidence>
<dbReference type="Proteomes" id="UP000030832">
    <property type="component" value="Unassembled WGS sequence"/>
</dbReference>
<dbReference type="InterPro" id="IPR027417">
    <property type="entry name" value="P-loop_NTPase"/>
</dbReference>
<comment type="caution">
    <text evidence="2">The sequence shown here is derived from an EMBL/GenBank/DDBJ whole genome shotgun (WGS) entry which is preliminary data.</text>
</comment>
<sequence length="334" mass="36590">MGQQANRRGSLTKEEYIEGVKKNNRAILARAITLIESNAKRHFSIAQDVLTTLIPVTGKSIRLGVTGVPGAGKSTFIEAIGTMLCDKGHRVAVLAVDPSSSLSRGSILGDKTRMELLSKHPNAFVRPSPAGGTLGGVARKTRETILLCEAAGYDIIIVETVGVGQSEITVRSMVDCFLVLMLTGAGDELQGMKKGMMELIDLLIIHKADGSNVQKAEQAKVDLSRILHMLPETTKGWEPKVQTVSSQTGRGIEECWNAVEMFIQFVKESNQFAERRKAQAMNWFYSLLEEQLLSNFYENTKVKSELSLVSEAVENGQISPTKAAVELLNKYQHQ</sequence>
<dbReference type="Gene3D" id="1.10.287.130">
    <property type="match status" value="1"/>
</dbReference>
<dbReference type="STRING" id="333138.LQ50_21505"/>
<dbReference type="SUPFAM" id="SSF52540">
    <property type="entry name" value="P-loop containing nucleoside triphosphate hydrolases"/>
    <property type="match status" value="1"/>
</dbReference>
<protein>
    <submittedName>
        <fullName evidence="2">Transporter</fullName>
    </submittedName>
</protein>
<evidence type="ECO:0000313" key="2">
    <source>
        <dbReference type="EMBL" id="KHF38375.1"/>
    </source>
</evidence>
<keyword evidence="3" id="KW-1185">Reference proteome</keyword>
<dbReference type="Gene3D" id="3.40.50.300">
    <property type="entry name" value="P-loop containing nucleotide triphosphate hydrolases"/>
    <property type="match status" value="1"/>
</dbReference>
<evidence type="ECO:0000256" key="1">
    <source>
        <dbReference type="ARBA" id="ARBA00009625"/>
    </source>
</evidence>
<dbReference type="GO" id="GO:0003924">
    <property type="term" value="F:GTPase activity"/>
    <property type="evidence" value="ECO:0007669"/>
    <property type="project" value="InterPro"/>
</dbReference>
<dbReference type="PANTHER" id="PTHR23408:SF3">
    <property type="entry name" value="METHYLMALONIC ACIDURIA TYPE A PROTEIN, MITOCHONDRIAL"/>
    <property type="match status" value="1"/>
</dbReference>
<dbReference type="Pfam" id="PF03308">
    <property type="entry name" value="MeaB"/>
    <property type="match status" value="1"/>
</dbReference>
<comment type="similarity">
    <text evidence="1">Belongs to the SIMIBI class G3E GTPase family. ArgK/MeaB subfamily.</text>
</comment>
<reference evidence="2 3" key="1">
    <citation type="submission" date="2014-09" db="EMBL/GenBank/DDBJ databases">
        <title>Genome sequencing and annotation of Bacillus Okhensis strain Kh10-101T.</title>
        <authorList>
            <person name="Prakash J.S."/>
        </authorList>
    </citation>
    <scope>NUCLEOTIDE SEQUENCE [LARGE SCALE GENOMIC DNA]</scope>
    <source>
        <strain evidence="3">Kh10-101T</strain>
    </source>
</reference>